<protein>
    <submittedName>
        <fullName evidence="1">Uncharacterized protein</fullName>
    </submittedName>
</protein>
<gene>
    <name evidence="1" type="ORF">E3N88_25997</name>
</gene>
<accession>A0A5N6N940</accession>
<dbReference type="AlphaFoldDB" id="A0A5N6N940"/>
<dbReference type="EMBL" id="SZYD01000013">
    <property type="protein sequence ID" value="KAD4385828.1"/>
    <property type="molecule type" value="Genomic_DNA"/>
</dbReference>
<comment type="caution">
    <text evidence="1">The sequence shown here is derived from an EMBL/GenBank/DDBJ whole genome shotgun (WGS) entry which is preliminary data.</text>
</comment>
<evidence type="ECO:0000313" key="2">
    <source>
        <dbReference type="Proteomes" id="UP000326396"/>
    </source>
</evidence>
<name>A0A5N6N940_9ASTR</name>
<keyword evidence="2" id="KW-1185">Reference proteome</keyword>
<evidence type="ECO:0000313" key="1">
    <source>
        <dbReference type="EMBL" id="KAD4385828.1"/>
    </source>
</evidence>
<organism evidence="1 2">
    <name type="scientific">Mikania micrantha</name>
    <name type="common">bitter vine</name>
    <dbReference type="NCBI Taxonomy" id="192012"/>
    <lineage>
        <taxon>Eukaryota</taxon>
        <taxon>Viridiplantae</taxon>
        <taxon>Streptophyta</taxon>
        <taxon>Embryophyta</taxon>
        <taxon>Tracheophyta</taxon>
        <taxon>Spermatophyta</taxon>
        <taxon>Magnoliopsida</taxon>
        <taxon>eudicotyledons</taxon>
        <taxon>Gunneridae</taxon>
        <taxon>Pentapetalae</taxon>
        <taxon>asterids</taxon>
        <taxon>campanulids</taxon>
        <taxon>Asterales</taxon>
        <taxon>Asteraceae</taxon>
        <taxon>Asteroideae</taxon>
        <taxon>Heliantheae alliance</taxon>
        <taxon>Eupatorieae</taxon>
        <taxon>Mikania</taxon>
    </lineage>
</organism>
<reference evidence="1 2" key="1">
    <citation type="submission" date="2019-05" db="EMBL/GenBank/DDBJ databases">
        <title>Mikania micrantha, genome provides insights into the molecular mechanism of rapid growth.</title>
        <authorList>
            <person name="Liu B."/>
        </authorList>
    </citation>
    <scope>NUCLEOTIDE SEQUENCE [LARGE SCALE GENOMIC DNA]</scope>
    <source>
        <strain evidence="1">NLD-2019</strain>
        <tissue evidence="1">Leaf</tissue>
    </source>
</reference>
<sequence>MFHDDDEEDDDDDEQWIVGVQWIDMDDCIFRESLLVELTSVLRNDLIVVDELTSVLLSDSTVDAHELMNKLHIPRGIPTFPPSVRVLQIGIRA</sequence>
<proteinExistence type="predicted"/>
<dbReference type="Proteomes" id="UP000326396">
    <property type="component" value="Linkage Group LG3"/>
</dbReference>